<reference evidence="2" key="1">
    <citation type="submission" date="2020-08" db="EMBL/GenBank/DDBJ databases">
        <title>Complete genome sequence of Weissella confusa strain FS54 provides insights into metabolic potential.</title>
        <authorList>
            <person name="Fhoula I."/>
            <person name="Najjari A."/>
            <person name="Lekired A."/>
            <person name="Bessrour-Aouam N."/>
            <person name="Jaballah S."/>
            <person name="Klibi N."/>
            <person name="Ouzari H.-I."/>
        </authorList>
    </citation>
    <scope>NUCLEOTIDE SEQUENCE</scope>
    <source>
        <strain evidence="2">FS54</strain>
    </source>
</reference>
<proteinExistence type="predicted"/>
<accession>A0A923NFT9</accession>
<dbReference type="AlphaFoldDB" id="A0A923NFT9"/>
<feature type="transmembrane region" description="Helical" evidence="1">
    <location>
        <begin position="86"/>
        <end position="107"/>
    </location>
</feature>
<organism evidence="2 3">
    <name type="scientific">Weissella confusa</name>
    <name type="common">Lactobacillus confusus</name>
    <dbReference type="NCBI Taxonomy" id="1583"/>
    <lineage>
        <taxon>Bacteria</taxon>
        <taxon>Bacillati</taxon>
        <taxon>Bacillota</taxon>
        <taxon>Bacilli</taxon>
        <taxon>Lactobacillales</taxon>
        <taxon>Lactobacillaceae</taxon>
        <taxon>Weissella</taxon>
    </lineage>
</organism>
<dbReference type="RefSeq" id="WP_252972252.1">
    <property type="nucleotide sequence ID" value="NZ_JAXDEI010000015.1"/>
</dbReference>
<gene>
    <name evidence="2" type="ORF">H7R52_11300</name>
</gene>
<keyword evidence="1" id="KW-0472">Membrane</keyword>
<evidence type="ECO:0000256" key="1">
    <source>
        <dbReference type="SAM" id="Phobius"/>
    </source>
</evidence>
<evidence type="ECO:0000313" key="3">
    <source>
        <dbReference type="Proteomes" id="UP000650485"/>
    </source>
</evidence>
<keyword evidence="1" id="KW-1133">Transmembrane helix</keyword>
<keyword evidence="1" id="KW-0812">Transmembrane</keyword>
<dbReference type="EMBL" id="JACSZT010000008">
    <property type="protein sequence ID" value="MBC6499248.1"/>
    <property type="molecule type" value="Genomic_DNA"/>
</dbReference>
<sequence>MKALQIAIANNWQKLSASIGATTTALLVPVVASAQDLTDVTKNAGGSMMNYIIIGVIVAGVLGAAIGILMHASGIQLLAQVGTKRILVGIGAIVAILLLGAFVGWIIGVMNGAGGTMQWQWPF</sequence>
<evidence type="ECO:0000313" key="2">
    <source>
        <dbReference type="EMBL" id="MBC6499248.1"/>
    </source>
</evidence>
<feature type="transmembrane region" description="Helical" evidence="1">
    <location>
        <begin position="50"/>
        <end position="74"/>
    </location>
</feature>
<comment type="caution">
    <text evidence="2">The sequence shown here is derived from an EMBL/GenBank/DDBJ whole genome shotgun (WGS) entry which is preliminary data.</text>
</comment>
<dbReference type="Proteomes" id="UP000650485">
    <property type="component" value="Unassembled WGS sequence"/>
</dbReference>
<name>A0A923NFT9_WEICO</name>
<protein>
    <submittedName>
        <fullName evidence="2">Uncharacterized protein</fullName>
    </submittedName>
</protein>